<comment type="caution">
    <text evidence="4">The sequence shown here is derived from an EMBL/GenBank/DDBJ whole genome shotgun (WGS) entry which is preliminary data.</text>
</comment>
<feature type="repeat" description="PPR" evidence="2">
    <location>
        <begin position="562"/>
        <end position="597"/>
    </location>
</feature>
<dbReference type="PANTHER" id="PTHR46128:SF211">
    <property type="entry name" value="PENTACOTRIPEPTIDE-REPEAT REGION OF PRORP DOMAIN-CONTAINING PROTEIN"/>
    <property type="match status" value="1"/>
</dbReference>
<accession>A0A8H3LPK1</accession>
<evidence type="ECO:0000256" key="2">
    <source>
        <dbReference type="PROSITE-ProRule" id="PRU00708"/>
    </source>
</evidence>
<evidence type="ECO:0000256" key="1">
    <source>
        <dbReference type="ARBA" id="ARBA00007626"/>
    </source>
</evidence>
<proteinExistence type="inferred from homology"/>
<keyword evidence="3" id="KW-0175">Coiled coil</keyword>
<name>A0A8H3LPK1_9GLOM</name>
<evidence type="ECO:0000313" key="5">
    <source>
        <dbReference type="Proteomes" id="UP000615446"/>
    </source>
</evidence>
<evidence type="ECO:0000313" key="4">
    <source>
        <dbReference type="EMBL" id="GES89890.1"/>
    </source>
</evidence>
<reference evidence="4" key="1">
    <citation type="submission" date="2019-10" db="EMBL/GenBank/DDBJ databases">
        <title>Conservation and host-specific expression of non-tandemly repeated heterogenous ribosome RNA gene in arbuscular mycorrhizal fungi.</title>
        <authorList>
            <person name="Maeda T."/>
            <person name="Kobayashi Y."/>
            <person name="Nakagawa T."/>
            <person name="Ezawa T."/>
            <person name="Yamaguchi K."/>
            <person name="Bino T."/>
            <person name="Nishimoto Y."/>
            <person name="Shigenobu S."/>
            <person name="Kawaguchi M."/>
        </authorList>
    </citation>
    <scope>NUCLEOTIDE SEQUENCE</scope>
    <source>
        <strain evidence="4">HR1</strain>
    </source>
</reference>
<sequence length="618" mass="73122">MISFSYILVKGFVKTFPPKFYNTQGSLYTIKKKNSLITKTLRNITTNNNNNKTELLRQQQIRQLNKHKEELLELKLINIQKNIEKAIIKDKKKDIIKLYIESKILYRDYEVKSVKGVKNFLIYLIKKDKLETAISLLKYIDKKEKLIMDLVYVFIELFEDFEKDENKFNQNYKISQYFWYKINNNNILDDKLLEDLIKIFNSMIGGQIGGQNPRLIKPLLQGMLSSGIKNEKLYLNVLKHLAISQLYQNDNNNEEILIEIYNIFKENGIKFNDNDYKDLLMIQQKKKNINNLTFFYNDMISSYAKEELDQIGITSLQLIQDSFKEGKTEIAIKHFFEISTKKIKSNPIILFELFKGLFETKVENFKIFLIFKTIRNEIQINSDIGYYLTVGFLWNDGLYYAERILQEMMESKIIPPTYTYIPLINSYWDNEMTNKIEELMGLIKPIYIREYLSFLRGLLVYYNKKQDKKGILRWINELVKYSDEDYEELKDYGILMHSFGVLGRLSNVLEIWHYINEKYSGEPLSPAISVLLDQIGICGDIITLKKYWKLFTNNSDRKYIINLNHYNSYIEALCRFKAFDDAIKVFKFDIALNGFEPTLKTFITLLQPLINGLICIMN</sequence>
<dbReference type="InterPro" id="IPR011990">
    <property type="entry name" value="TPR-like_helical_dom_sf"/>
</dbReference>
<dbReference type="Proteomes" id="UP000615446">
    <property type="component" value="Unassembled WGS sequence"/>
</dbReference>
<protein>
    <submittedName>
        <fullName evidence="4">Pentatricopeptide repeat-containing protein At5g01110</fullName>
    </submittedName>
</protein>
<comment type="similarity">
    <text evidence="1">Belongs to the PPR family. P subfamily.</text>
</comment>
<gene>
    <name evidence="4" type="ORF">RCL2_001676500</name>
</gene>
<evidence type="ECO:0000256" key="3">
    <source>
        <dbReference type="SAM" id="Coils"/>
    </source>
</evidence>
<dbReference type="Gene3D" id="1.25.40.10">
    <property type="entry name" value="Tetratricopeptide repeat domain"/>
    <property type="match status" value="2"/>
</dbReference>
<dbReference type="InterPro" id="IPR002885">
    <property type="entry name" value="PPR_rpt"/>
</dbReference>
<dbReference type="InterPro" id="IPR050872">
    <property type="entry name" value="PPR_P_subfamily"/>
</dbReference>
<dbReference type="PROSITE" id="PS51375">
    <property type="entry name" value="PPR"/>
    <property type="match status" value="1"/>
</dbReference>
<dbReference type="EMBL" id="BLAL01000191">
    <property type="protein sequence ID" value="GES89890.1"/>
    <property type="molecule type" value="Genomic_DNA"/>
</dbReference>
<dbReference type="OrthoDB" id="185373at2759"/>
<dbReference type="Pfam" id="PF01535">
    <property type="entry name" value="PPR"/>
    <property type="match status" value="1"/>
</dbReference>
<feature type="coiled-coil region" evidence="3">
    <location>
        <begin position="50"/>
        <end position="77"/>
    </location>
</feature>
<dbReference type="AlphaFoldDB" id="A0A8H3LPK1"/>
<dbReference type="PANTHER" id="PTHR46128">
    <property type="entry name" value="MITOCHONDRIAL GROUP I INTRON SPLICING FACTOR CCM1"/>
    <property type="match status" value="1"/>
</dbReference>
<organism evidence="4 5">
    <name type="scientific">Rhizophagus clarus</name>
    <dbReference type="NCBI Taxonomy" id="94130"/>
    <lineage>
        <taxon>Eukaryota</taxon>
        <taxon>Fungi</taxon>
        <taxon>Fungi incertae sedis</taxon>
        <taxon>Mucoromycota</taxon>
        <taxon>Glomeromycotina</taxon>
        <taxon>Glomeromycetes</taxon>
        <taxon>Glomerales</taxon>
        <taxon>Glomeraceae</taxon>
        <taxon>Rhizophagus</taxon>
    </lineage>
</organism>